<geneLocation type="plasmid" evidence="3 4">
    <name>pISO32_1</name>
</geneLocation>
<dbReference type="PROSITE" id="PS51898">
    <property type="entry name" value="TYR_RECOMBINASE"/>
    <property type="match status" value="1"/>
</dbReference>
<evidence type="ECO:0000313" key="3">
    <source>
        <dbReference type="EMBL" id="BDY14011.1"/>
    </source>
</evidence>
<organism evidence="3 4">
    <name type="scientific">Hydrogenimonas cancrithermarum</name>
    <dbReference type="NCBI Taxonomy" id="2993563"/>
    <lineage>
        <taxon>Bacteria</taxon>
        <taxon>Pseudomonadati</taxon>
        <taxon>Campylobacterota</taxon>
        <taxon>Epsilonproteobacteria</taxon>
        <taxon>Campylobacterales</taxon>
        <taxon>Hydrogenimonadaceae</taxon>
        <taxon>Hydrogenimonas</taxon>
    </lineage>
</organism>
<evidence type="ECO:0000256" key="1">
    <source>
        <dbReference type="ARBA" id="ARBA00023172"/>
    </source>
</evidence>
<dbReference type="PANTHER" id="PTHR30349">
    <property type="entry name" value="PHAGE INTEGRASE-RELATED"/>
    <property type="match status" value="1"/>
</dbReference>
<dbReference type="PANTHER" id="PTHR30349:SF64">
    <property type="entry name" value="PROPHAGE INTEGRASE INTD-RELATED"/>
    <property type="match status" value="1"/>
</dbReference>
<feature type="domain" description="Tyr recombinase" evidence="2">
    <location>
        <begin position="136"/>
        <end position="338"/>
    </location>
</feature>
<dbReference type="InterPro" id="IPR011010">
    <property type="entry name" value="DNA_brk_join_enz"/>
</dbReference>
<keyword evidence="3" id="KW-0614">Plasmid</keyword>
<dbReference type="InterPro" id="IPR013762">
    <property type="entry name" value="Integrase-like_cat_sf"/>
</dbReference>
<dbReference type="RefSeq" id="WP_286338071.1">
    <property type="nucleotide sequence ID" value="NZ_AP027371.1"/>
</dbReference>
<accession>A0ABM8FNN6</accession>
<evidence type="ECO:0000313" key="4">
    <source>
        <dbReference type="Proteomes" id="UP001321445"/>
    </source>
</evidence>
<sequence length="345" mass="39602">MRSYSEALHTFVTFCALYDGKLQIHEIGAKFINRYIMYYVEKLAARDLETGRIPQNEYDAIMEKYNQNFGPNGRDTPIPARYQKTLQHRLTVLKSFLRFISMQNKDGHDFTRIFPQVAKASSTKNDLGQRYLSENQLAALVSTAYEWPAYYKTLVGSSGSGKGREFVAWRNSLLMLIYALTAMRASEALHLKLEDFEPFTKRFENGHVLDLYAISVKEAKGGRARKVVAPTKFLKKHLDRMHHYFHGDKTRYIASRTPVHNEPISYTALYNYSKWIYQAAGMDDMSGFHCIRRGWATREIGAGKPPALVSKQLGHKSFTTTHTHYVITNDELLAKLFMADQDTPS</sequence>
<dbReference type="Pfam" id="PF00589">
    <property type="entry name" value="Phage_integrase"/>
    <property type="match status" value="1"/>
</dbReference>
<dbReference type="InterPro" id="IPR002104">
    <property type="entry name" value="Integrase_catalytic"/>
</dbReference>
<keyword evidence="1" id="KW-0233">DNA recombination</keyword>
<gene>
    <name evidence="3" type="ORF">HCR_23240</name>
</gene>
<dbReference type="InterPro" id="IPR050090">
    <property type="entry name" value="Tyrosine_recombinase_XerCD"/>
</dbReference>
<proteinExistence type="predicted"/>
<keyword evidence="4" id="KW-1185">Reference proteome</keyword>
<dbReference type="SUPFAM" id="SSF56349">
    <property type="entry name" value="DNA breaking-rejoining enzymes"/>
    <property type="match status" value="1"/>
</dbReference>
<protein>
    <recommendedName>
        <fullName evidence="2">Tyr recombinase domain-containing protein</fullName>
    </recommendedName>
</protein>
<name>A0ABM8FNN6_9BACT</name>
<dbReference type="Proteomes" id="UP001321445">
    <property type="component" value="Plasmid pISO32_1"/>
</dbReference>
<evidence type="ECO:0000259" key="2">
    <source>
        <dbReference type="PROSITE" id="PS51898"/>
    </source>
</evidence>
<dbReference type="EMBL" id="AP027371">
    <property type="protein sequence ID" value="BDY14011.1"/>
    <property type="molecule type" value="Genomic_DNA"/>
</dbReference>
<reference evidence="3 4" key="1">
    <citation type="submission" date="2023-03" db="EMBL/GenBank/DDBJ databases">
        <title>Description of Hydrogenimonas sp. ISO32.</title>
        <authorList>
            <person name="Mino S."/>
            <person name="Fukazawa S."/>
            <person name="Sawabe T."/>
        </authorList>
    </citation>
    <scope>NUCLEOTIDE SEQUENCE [LARGE SCALE GENOMIC DNA]</scope>
    <source>
        <strain evidence="3 4">ISO32</strain>
        <plasmid evidence="3 4">pISO32_1</plasmid>
    </source>
</reference>
<dbReference type="Gene3D" id="1.10.443.10">
    <property type="entry name" value="Intergrase catalytic core"/>
    <property type="match status" value="1"/>
</dbReference>